<sequence length="67" mass="7868">MNSYFKSSNLFYKPRALNQVPTLIYIYTIMITMLYSVLIHFLYINQLISDLFASRKAFLVANGLNRI</sequence>
<accession>A0A974HWQ4</accession>
<dbReference type="Proteomes" id="UP000694892">
    <property type="component" value="Chromosome 2S"/>
</dbReference>
<feature type="transmembrane region" description="Helical" evidence="1">
    <location>
        <begin position="24"/>
        <end position="44"/>
    </location>
</feature>
<evidence type="ECO:0000256" key="1">
    <source>
        <dbReference type="SAM" id="Phobius"/>
    </source>
</evidence>
<dbReference type="AlphaFoldDB" id="A0A974HWQ4"/>
<name>A0A974HWQ4_XENLA</name>
<evidence type="ECO:0000313" key="3">
    <source>
        <dbReference type="Proteomes" id="UP000694892"/>
    </source>
</evidence>
<keyword evidence="1" id="KW-1133">Transmembrane helix</keyword>
<proteinExistence type="predicted"/>
<reference evidence="3" key="1">
    <citation type="journal article" date="2016" name="Nature">
        <title>Genome evolution in the allotetraploid frog Xenopus laevis.</title>
        <authorList>
            <person name="Session A.M."/>
            <person name="Uno Y."/>
            <person name="Kwon T."/>
            <person name="Chapman J.A."/>
            <person name="Toyoda A."/>
            <person name="Takahashi S."/>
            <person name="Fukui A."/>
            <person name="Hikosaka A."/>
            <person name="Suzuki A."/>
            <person name="Kondo M."/>
            <person name="van Heeringen S.J."/>
            <person name="Quigley I."/>
            <person name="Heinz S."/>
            <person name="Ogino H."/>
            <person name="Ochi H."/>
            <person name="Hellsten U."/>
            <person name="Lyons J.B."/>
            <person name="Simakov O."/>
            <person name="Putnam N."/>
            <person name="Stites J."/>
            <person name="Kuroki Y."/>
            <person name="Tanaka T."/>
            <person name="Michiue T."/>
            <person name="Watanabe M."/>
            <person name="Bogdanovic O."/>
            <person name="Lister R."/>
            <person name="Georgiou G."/>
            <person name="Paranjpe S.S."/>
            <person name="van Kruijsbergen I."/>
            <person name="Shu S."/>
            <person name="Carlson J."/>
            <person name="Kinoshita T."/>
            <person name="Ohta Y."/>
            <person name="Mawaribuchi S."/>
            <person name="Jenkins J."/>
            <person name="Grimwood J."/>
            <person name="Schmutz J."/>
            <person name="Mitros T."/>
            <person name="Mozaffari S.V."/>
            <person name="Suzuki Y."/>
            <person name="Haramoto Y."/>
            <person name="Yamamoto T.S."/>
            <person name="Takagi C."/>
            <person name="Heald R."/>
            <person name="Miller K."/>
            <person name="Haudenschild C."/>
            <person name="Kitzman J."/>
            <person name="Nakayama T."/>
            <person name="Izutsu Y."/>
            <person name="Robert J."/>
            <person name="Fortriede J."/>
            <person name="Burns K."/>
            <person name="Lotay V."/>
            <person name="Karimi K."/>
            <person name="Yasuoka Y."/>
            <person name="Dichmann D.S."/>
            <person name="Flajnik M.F."/>
            <person name="Houston D.W."/>
            <person name="Shendure J."/>
            <person name="DuPasquier L."/>
            <person name="Vize P.D."/>
            <person name="Zorn A.M."/>
            <person name="Ito M."/>
            <person name="Marcotte E.M."/>
            <person name="Wallingford J.B."/>
            <person name="Ito Y."/>
            <person name="Asashima M."/>
            <person name="Ueno N."/>
            <person name="Matsuda Y."/>
            <person name="Veenstra G.J."/>
            <person name="Fujiyama A."/>
            <person name="Harland R.M."/>
            <person name="Taira M."/>
            <person name="Rokhsar D.S."/>
        </authorList>
    </citation>
    <scope>NUCLEOTIDE SEQUENCE [LARGE SCALE GENOMIC DNA]</scope>
    <source>
        <strain evidence="3">J</strain>
    </source>
</reference>
<dbReference type="EMBL" id="CM004469">
    <property type="protein sequence ID" value="OCT92716.1"/>
    <property type="molecule type" value="Genomic_DNA"/>
</dbReference>
<protein>
    <submittedName>
        <fullName evidence="2">Uncharacterized protein</fullName>
    </submittedName>
</protein>
<evidence type="ECO:0000313" key="2">
    <source>
        <dbReference type="EMBL" id="OCT92716.1"/>
    </source>
</evidence>
<keyword evidence="1" id="KW-0472">Membrane</keyword>
<organism evidence="2 3">
    <name type="scientific">Xenopus laevis</name>
    <name type="common">African clawed frog</name>
    <dbReference type="NCBI Taxonomy" id="8355"/>
    <lineage>
        <taxon>Eukaryota</taxon>
        <taxon>Metazoa</taxon>
        <taxon>Chordata</taxon>
        <taxon>Craniata</taxon>
        <taxon>Vertebrata</taxon>
        <taxon>Euteleostomi</taxon>
        <taxon>Amphibia</taxon>
        <taxon>Batrachia</taxon>
        <taxon>Anura</taxon>
        <taxon>Pipoidea</taxon>
        <taxon>Pipidae</taxon>
        <taxon>Xenopodinae</taxon>
        <taxon>Xenopus</taxon>
        <taxon>Xenopus</taxon>
    </lineage>
</organism>
<keyword evidence="1" id="KW-0812">Transmembrane</keyword>
<gene>
    <name evidence="2" type="ORF">XELAEV_18015778mg</name>
</gene>